<gene>
    <name evidence="2" type="ORF">NLS_LOCUS6069</name>
</gene>
<reference evidence="2 3" key="1">
    <citation type="submission" date="2018-08" db="EMBL/GenBank/DDBJ databases">
        <authorList>
            <person name="Laetsch R D."/>
            <person name="Stevens L."/>
            <person name="Kumar S."/>
            <person name="Blaxter L. M."/>
        </authorList>
    </citation>
    <scope>NUCLEOTIDE SEQUENCE [LARGE SCALE GENOMIC DNA]</scope>
</reference>
<protein>
    <submittedName>
        <fullName evidence="2">Uncharacterized protein</fullName>
    </submittedName>
</protein>
<dbReference type="EMBL" id="UYRX01000506">
    <property type="protein sequence ID" value="VDK83124.1"/>
    <property type="molecule type" value="Genomic_DNA"/>
</dbReference>
<proteinExistence type="predicted"/>
<accession>A0A3P6UY01</accession>
<name>A0A3P6UY01_LITSI</name>
<organism evidence="2 3">
    <name type="scientific">Litomosoides sigmodontis</name>
    <name type="common">Filarial nematode worm</name>
    <dbReference type="NCBI Taxonomy" id="42156"/>
    <lineage>
        <taxon>Eukaryota</taxon>
        <taxon>Metazoa</taxon>
        <taxon>Ecdysozoa</taxon>
        <taxon>Nematoda</taxon>
        <taxon>Chromadorea</taxon>
        <taxon>Rhabditida</taxon>
        <taxon>Spirurina</taxon>
        <taxon>Spiruromorpha</taxon>
        <taxon>Filarioidea</taxon>
        <taxon>Onchocercidae</taxon>
        <taxon>Litomosoides</taxon>
    </lineage>
</organism>
<evidence type="ECO:0000313" key="3">
    <source>
        <dbReference type="Proteomes" id="UP000277928"/>
    </source>
</evidence>
<sequence length="175" mass="21034">MTMSSVLRKFIRTKRAERRKKHIMELQTVQEQLRQDLNFWDTKLIKEKQLIESLQNQISSLSDEVEDAKDALFSEIDYQSSPMECEIITKMESEVEIGRRKCKELSQRIENCKREESAMRKELDKMNLRIEENEKYKIHLLHRKEMADRIALYWRQRQQQSVVAAISGIMDERQL</sequence>
<dbReference type="AlphaFoldDB" id="A0A3P6UY01"/>
<dbReference type="OrthoDB" id="5859223at2759"/>
<keyword evidence="1" id="KW-0175">Coiled coil</keyword>
<dbReference type="OMA" id="QRIENCK"/>
<keyword evidence="3" id="KW-1185">Reference proteome</keyword>
<feature type="coiled-coil region" evidence="1">
    <location>
        <begin position="44"/>
        <end position="129"/>
    </location>
</feature>
<dbReference type="Proteomes" id="UP000277928">
    <property type="component" value="Unassembled WGS sequence"/>
</dbReference>
<evidence type="ECO:0000313" key="2">
    <source>
        <dbReference type="EMBL" id="VDK83124.1"/>
    </source>
</evidence>
<evidence type="ECO:0000256" key="1">
    <source>
        <dbReference type="SAM" id="Coils"/>
    </source>
</evidence>